<organism evidence="1 2">
    <name type="scientific">Marinoscillum furvescens DSM 4134</name>
    <dbReference type="NCBI Taxonomy" id="1122208"/>
    <lineage>
        <taxon>Bacteria</taxon>
        <taxon>Pseudomonadati</taxon>
        <taxon>Bacteroidota</taxon>
        <taxon>Cytophagia</taxon>
        <taxon>Cytophagales</taxon>
        <taxon>Reichenbachiellaceae</taxon>
        <taxon>Marinoscillum</taxon>
    </lineage>
</organism>
<keyword evidence="2" id="KW-1185">Reference proteome</keyword>
<gene>
    <name evidence="1" type="ORF">C7460_1419</name>
</gene>
<name>A0A3D9KWJ6_MARFU</name>
<comment type="caution">
    <text evidence="1">The sequence shown here is derived from an EMBL/GenBank/DDBJ whole genome shotgun (WGS) entry which is preliminary data.</text>
</comment>
<protein>
    <submittedName>
        <fullName evidence="1">Uncharacterized protein</fullName>
    </submittedName>
</protein>
<reference evidence="1 2" key="1">
    <citation type="submission" date="2018-07" db="EMBL/GenBank/DDBJ databases">
        <title>Genomic Encyclopedia of Type Strains, Phase IV (KMG-IV): sequencing the most valuable type-strain genomes for metagenomic binning, comparative biology and taxonomic classification.</title>
        <authorList>
            <person name="Goeker M."/>
        </authorList>
    </citation>
    <scope>NUCLEOTIDE SEQUENCE [LARGE SCALE GENOMIC DNA]</scope>
    <source>
        <strain evidence="1 2">DSM 4134</strain>
    </source>
</reference>
<dbReference type="Proteomes" id="UP000256779">
    <property type="component" value="Unassembled WGS sequence"/>
</dbReference>
<dbReference type="EMBL" id="QREG01000041">
    <property type="protein sequence ID" value="RED91500.1"/>
    <property type="molecule type" value="Genomic_DNA"/>
</dbReference>
<evidence type="ECO:0000313" key="2">
    <source>
        <dbReference type="Proteomes" id="UP000256779"/>
    </source>
</evidence>
<evidence type="ECO:0000313" key="1">
    <source>
        <dbReference type="EMBL" id="RED91500.1"/>
    </source>
</evidence>
<accession>A0A3D9KWJ6</accession>
<dbReference type="AlphaFoldDB" id="A0A3D9KWJ6"/>
<sequence length="71" mass="8543">MGKSQKTRSIHIIGFEKDLQKYGPWFILGFLDENQVTNKYCLSFYLTSKSVRKRECEFIYLLIFIWKSVKK</sequence>
<proteinExistence type="predicted"/>